<evidence type="ECO:0000313" key="1">
    <source>
        <dbReference type="EMBL" id="DAF55288.1"/>
    </source>
</evidence>
<name>A0A8S5SWK1_9CAUD</name>
<accession>A0A8S5SWK1</accession>
<protein>
    <submittedName>
        <fullName evidence="1">Uncharacterized protein</fullName>
    </submittedName>
</protein>
<sequence>MIPVLKWYEKLLAWFLIHIESKNGWGGGFSDKKDGMKWLISEDHLLYSSVCGLMHDYITIQLYKENGK</sequence>
<reference evidence="1" key="1">
    <citation type="journal article" date="2021" name="Proc. Natl. Acad. Sci. U.S.A.">
        <title>A Catalog of Tens of Thousands of Viruses from Human Metagenomes Reveals Hidden Associations with Chronic Diseases.</title>
        <authorList>
            <person name="Tisza M.J."/>
            <person name="Buck C.B."/>
        </authorList>
    </citation>
    <scope>NUCLEOTIDE SEQUENCE</scope>
    <source>
        <strain evidence="1">CtZHD14</strain>
    </source>
</reference>
<dbReference type="EMBL" id="BK032687">
    <property type="protein sequence ID" value="DAF55288.1"/>
    <property type="molecule type" value="Genomic_DNA"/>
</dbReference>
<organism evidence="1">
    <name type="scientific">Siphoviridae sp. ctZHD14</name>
    <dbReference type="NCBI Taxonomy" id="2827891"/>
    <lineage>
        <taxon>Viruses</taxon>
        <taxon>Duplodnaviria</taxon>
        <taxon>Heunggongvirae</taxon>
        <taxon>Uroviricota</taxon>
        <taxon>Caudoviricetes</taxon>
    </lineage>
</organism>
<proteinExistence type="predicted"/>